<organism evidence="5 6">
    <name type="scientific">Pseudomonas mosselii</name>
    <dbReference type="NCBI Taxonomy" id="78327"/>
    <lineage>
        <taxon>Bacteria</taxon>
        <taxon>Pseudomonadati</taxon>
        <taxon>Pseudomonadota</taxon>
        <taxon>Gammaproteobacteria</taxon>
        <taxon>Pseudomonadales</taxon>
        <taxon>Pseudomonadaceae</taxon>
        <taxon>Pseudomonas</taxon>
    </lineage>
</organism>
<evidence type="ECO:0000313" key="5">
    <source>
        <dbReference type="EMBL" id="MDH1633653.1"/>
    </source>
</evidence>
<dbReference type="SUPFAM" id="SSF56801">
    <property type="entry name" value="Acetyl-CoA synthetase-like"/>
    <property type="match status" value="1"/>
</dbReference>
<dbReference type="InterPro" id="IPR010071">
    <property type="entry name" value="AA_adenyl_dom"/>
</dbReference>
<dbReference type="Gene3D" id="2.30.38.10">
    <property type="entry name" value="Luciferase, Domain 3"/>
    <property type="match status" value="1"/>
</dbReference>
<dbReference type="GO" id="GO:0043041">
    <property type="term" value="P:amino acid activation for nonribosomal peptide biosynthetic process"/>
    <property type="evidence" value="ECO:0007669"/>
    <property type="project" value="TreeGrafter"/>
</dbReference>
<dbReference type="Pfam" id="PF00668">
    <property type="entry name" value="Condensation"/>
    <property type="match status" value="1"/>
</dbReference>
<sequence length="941" mass="101884">QGEIETALAAIWADVLKVEQVGRHDHFFELGGHSLLAVSLIERMRKAGLDADVRVLFAQPTLAALAAAVGSGREVAVPENRVPQGAMQITPDMLSLIDLDQASIDRIVSSVPGGAANVQEIYPLAPLQEGILYHHLSAEQGDPYLLQTRLAFDSLDRLLACAEALQQVIDRHDILRTSVVWEGLGEPVQVVWRKARLMVSEVTGLGEEAVVERLHAHFDARQQRLDLTQAPLLRLTYALDPANRRVVAILHFHHLALDHTAMEVIVHELQAILSGRQHLLSTPVPYRTYVAQVRLGAAEAGHEAFFRDMLGDVDEPTLPMGLADVQGDGREIEESRLPLDPALSRRVREQARTLGVSAASLMHLAWARVMGVLAGRHDVVFGTVLMGRLQGGEGADRALGVFINTLPLRIDTAMGARDAVQATHQRLSALLGHEHASLALAQRCSGVPASAPLFSALLNYRHSPTDRDDVDAASFQGMHQLGNEERSNYPLTLSVDDHGEGFSLSVLAQLGIGAERVAGWMTSVVSQLIQALEQGGAAQVDMLSILDGAARGQVLEGFNATDMDYPQGQTVHALVEAQSPEALAVVQGEQRLSYGELNQRANRLAHHLIERGVALGDRVALCLERGPQRLVAMLAVLKAGAAYVPVDPGYPVERIAYLLGDSAPALVLVESATEALVGDVAKAVLDDEAWADQPTSNPVVTGLDEHQLAYVIYTSGSTGQPKGVMVEHRTLANLIHWHCQAFELGAGSHTSSVAGFGFDAMAWEAWPALCAGAVLHLPPASIGGEHVDELLDWWLEQPLQVSFLPTPVAEQALRRERQHPTLRTLLVGGDRLRQFDRDPGFALVNNYGPTETTVVATSGQLQPGGTLHIGKPTANTRVYVLDEHRQPVPVGVTGELYIGGAQVARGYLNRPELTAERFLDDPFNGGRMYRTGDLVRWYADG</sequence>
<dbReference type="PROSITE" id="PS00455">
    <property type="entry name" value="AMP_BINDING"/>
    <property type="match status" value="1"/>
</dbReference>
<dbReference type="FunFam" id="1.10.1200.10:FF:000005">
    <property type="entry name" value="Nonribosomal peptide synthetase 1"/>
    <property type="match status" value="1"/>
</dbReference>
<evidence type="ECO:0000256" key="1">
    <source>
        <dbReference type="ARBA" id="ARBA00001957"/>
    </source>
</evidence>
<dbReference type="GO" id="GO:0044550">
    <property type="term" value="P:secondary metabolite biosynthetic process"/>
    <property type="evidence" value="ECO:0007669"/>
    <property type="project" value="TreeGrafter"/>
</dbReference>
<dbReference type="InterPro" id="IPR001242">
    <property type="entry name" value="Condensation_dom"/>
</dbReference>
<dbReference type="Pfam" id="PF00550">
    <property type="entry name" value="PP-binding"/>
    <property type="match status" value="1"/>
</dbReference>
<comment type="caution">
    <text evidence="5">The sequence shown here is derived from an EMBL/GenBank/DDBJ whole genome shotgun (WGS) entry which is preliminary data.</text>
</comment>
<feature type="domain" description="Carrier" evidence="4">
    <location>
        <begin position="1"/>
        <end position="73"/>
    </location>
</feature>
<dbReference type="Pfam" id="PF00501">
    <property type="entry name" value="AMP-binding"/>
    <property type="match status" value="1"/>
</dbReference>
<dbReference type="CDD" id="cd19544">
    <property type="entry name" value="E-C_NRPS"/>
    <property type="match status" value="1"/>
</dbReference>
<evidence type="ECO:0000313" key="6">
    <source>
        <dbReference type="Proteomes" id="UP001160882"/>
    </source>
</evidence>
<dbReference type="SMART" id="SM00823">
    <property type="entry name" value="PKS_PP"/>
    <property type="match status" value="1"/>
</dbReference>
<comment type="cofactor">
    <cofactor evidence="1">
        <name>pantetheine 4'-phosphate</name>
        <dbReference type="ChEBI" id="CHEBI:47942"/>
    </cofactor>
</comment>
<evidence type="ECO:0000259" key="4">
    <source>
        <dbReference type="PROSITE" id="PS50075"/>
    </source>
</evidence>
<dbReference type="InterPro" id="IPR020806">
    <property type="entry name" value="PKS_PP-bd"/>
</dbReference>
<dbReference type="Gene3D" id="1.10.1200.10">
    <property type="entry name" value="ACP-like"/>
    <property type="match status" value="1"/>
</dbReference>
<dbReference type="Proteomes" id="UP001160882">
    <property type="component" value="Unassembled WGS sequence"/>
</dbReference>
<protein>
    <submittedName>
        <fullName evidence="5">Amino acid adenylation domain-containing protein</fullName>
    </submittedName>
</protein>
<dbReference type="FunFam" id="2.30.38.10:FF:000001">
    <property type="entry name" value="Non-ribosomal peptide synthetase PvdI"/>
    <property type="match status" value="1"/>
</dbReference>
<feature type="non-terminal residue" evidence="5">
    <location>
        <position position="1"/>
    </location>
</feature>
<dbReference type="AlphaFoldDB" id="A0AA42S0D6"/>
<dbReference type="PROSITE" id="PS50075">
    <property type="entry name" value="CARRIER"/>
    <property type="match status" value="1"/>
</dbReference>
<dbReference type="InterPro" id="IPR036736">
    <property type="entry name" value="ACP-like_sf"/>
</dbReference>
<dbReference type="GO" id="GO:0031177">
    <property type="term" value="F:phosphopantetheine binding"/>
    <property type="evidence" value="ECO:0007669"/>
    <property type="project" value="InterPro"/>
</dbReference>
<evidence type="ECO:0000256" key="2">
    <source>
        <dbReference type="ARBA" id="ARBA00022450"/>
    </source>
</evidence>
<gene>
    <name evidence="5" type="ORF">N5I14_25760</name>
</gene>
<evidence type="ECO:0000256" key="3">
    <source>
        <dbReference type="ARBA" id="ARBA00022553"/>
    </source>
</evidence>
<dbReference type="RefSeq" id="WP_280083991.1">
    <property type="nucleotide sequence ID" value="NZ_JAOCGG010000117.1"/>
</dbReference>
<dbReference type="GO" id="GO:0003824">
    <property type="term" value="F:catalytic activity"/>
    <property type="evidence" value="ECO:0007669"/>
    <property type="project" value="InterPro"/>
</dbReference>
<dbReference type="FunFam" id="3.40.50.980:FF:000001">
    <property type="entry name" value="Non-ribosomal peptide synthetase"/>
    <property type="match status" value="1"/>
</dbReference>
<dbReference type="InterPro" id="IPR000873">
    <property type="entry name" value="AMP-dep_synth/lig_dom"/>
</dbReference>
<dbReference type="PANTHER" id="PTHR45527:SF1">
    <property type="entry name" value="FATTY ACID SYNTHASE"/>
    <property type="match status" value="1"/>
</dbReference>
<keyword evidence="2" id="KW-0596">Phosphopantetheine</keyword>
<reference evidence="5" key="1">
    <citation type="submission" date="2022-09" db="EMBL/GenBank/DDBJ databases">
        <title>Intensive care unit water sources are persistently colonized with multi-drug resistant bacteria and are the site of extensive horizontal gene transfer of antibiotic resistance genes.</title>
        <authorList>
            <person name="Diorio-Toth L."/>
        </authorList>
    </citation>
    <scope>NUCLEOTIDE SEQUENCE</scope>
    <source>
        <strain evidence="5">GD03782</strain>
    </source>
</reference>
<dbReference type="InterPro" id="IPR023213">
    <property type="entry name" value="CAT-like_dom_sf"/>
</dbReference>
<dbReference type="SUPFAM" id="SSF47336">
    <property type="entry name" value="ACP-like"/>
    <property type="match status" value="1"/>
</dbReference>
<feature type="non-terminal residue" evidence="5">
    <location>
        <position position="941"/>
    </location>
</feature>
<dbReference type="InterPro" id="IPR020845">
    <property type="entry name" value="AMP-binding_CS"/>
</dbReference>
<dbReference type="InterPro" id="IPR009081">
    <property type="entry name" value="PP-bd_ACP"/>
</dbReference>
<dbReference type="Gene3D" id="3.30.559.30">
    <property type="entry name" value="Nonribosomal peptide synthetase, condensation domain"/>
    <property type="match status" value="1"/>
</dbReference>
<name>A0AA42S0D6_9PSED</name>
<keyword evidence="3" id="KW-0597">Phosphoprotein</keyword>
<dbReference type="NCBIfam" id="TIGR01733">
    <property type="entry name" value="AA-adenyl-dom"/>
    <property type="match status" value="1"/>
</dbReference>
<accession>A0AA42S0D6</accession>
<dbReference type="Gene3D" id="3.30.559.10">
    <property type="entry name" value="Chloramphenicol acetyltransferase-like domain"/>
    <property type="match status" value="1"/>
</dbReference>
<dbReference type="EMBL" id="JAOCGG010000117">
    <property type="protein sequence ID" value="MDH1633653.1"/>
    <property type="molecule type" value="Genomic_DNA"/>
</dbReference>
<dbReference type="SUPFAM" id="SSF52777">
    <property type="entry name" value="CoA-dependent acyltransferases"/>
    <property type="match status" value="2"/>
</dbReference>
<proteinExistence type="predicted"/>
<dbReference type="GO" id="GO:0005737">
    <property type="term" value="C:cytoplasm"/>
    <property type="evidence" value="ECO:0007669"/>
    <property type="project" value="TreeGrafter"/>
</dbReference>
<dbReference type="PANTHER" id="PTHR45527">
    <property type="entry name" value="NONRIBOSOMAL PEPTIDE SYNTHETASE"/>
    <property type="match status" value="1"/>
</dbReference>
<dbReference type="Gene3D" id="3.40.50.980">
    <property type="match status" value="2"/>
</dbReference>